<comment type="similarity">
    <text evidence="3 10">Belongs to the TPP enzyme family.</text>
</comment>
<dbReference type="SUPFAM" id="SSF52518">
    <property type="entry name" value="Thiamin diphosphate-binding fold (THDP-binding)"/>
    <property type="match status" value="2"/>
</dbReference>
<dbReference type="SUPFAM" id="SSF52467">
    <property type="entry name" value="DHS-like NAD/FAD-binding domain"/>
    <property type="match status" value="1"/>
</dbReference>
<dbReference type="InterPro" id="IPR047213">
    <property type="entry name" value="TPP_PYR_PDC_IPDC-like"/>
</dbReference>
<sequence>MKLAEALLRALKDRGAQAMFGIPGDFALPFFKVAEETQILPLHTLSHEPAVGFAADAAARYSSTLGVAAVTYGAGAFNMVNAVAGAYAEKSPVVVISGAPGTTEGNAGLLLHHQGRTLDTQFQVFKEITVAQARLDDPAKAPAEIARVLGAARALSRPVYLEIPRNMVNAEVEPVGDDPAWPVDRDALAACADEVLATMRSATSPVLMVCVEVRRYGLEAKVAELAQRLGVPVVTTFMGRGLLADAPTPPLGTYIGVAGDAEITRLVEESDGLFLLGAILSDTNFAVSQRKIDLRKTIHAFDRAVTLGYHTYADIPLDGLVDALLERLPPSDRTTRGKEPHAYPTGLQADGEPIAPMDIARAVNDRVRAGQEPLLIAADMGDCLFTAMDMIDAGLMAPGYYAGMGFGVPAGIGAQCVSGGKRILTVVGDGAFQMTGWELGNCRRLGIDPIVILFNNASWEMLRTFQPESAFNDLDDWRFAEMAAGMGGDGVRVRTRAELKAALDKAFATRGRFQLIEAMIPRGVLSDTLARFVQGQKRLHAAPRE</sequence>
<keyword evidence="4 9" id="KW-0479">Metal-binding</keyword>
<keyword evidence="6 9" id="KW-0460">Magnesium</keyword>
<dbReference type="GO" id="GO:0000949">
    <property type="term" value="P:aromatic amino acid family catabolic process to alcohol via Ehrlich pathway"/>
    <property type="evidence" value="ECO:0007669"/>
    <property type="project" value="TreeGrafter"/>
</dbReference>
<evidence type="ECO:0000256" key="7">
    <source>
        <dbReference type="ARBA" id="ARBA00023052"/>
    </source>
</evidence>
<dbReference type="InterPro" id="IPR012000">
    <property type="entry name" value="Thiamin_PyroP_enz_cen_dom"/>
</dbReference>
<dbReference type="InterPro" id="IPR017765">
    <property type="entry name" value="IPDC"/>
</dbReference>
<dbReference type="RefSeq" id="WP_038529346.1">
    <property type="nucleotide sequence ID" value="NZ_CP007793.1"/>
</dbReference>
<evidence type="ECO:0000256" key="10">
    <source>
        <dbReference type="RuleBase" id="RU362132"/>
    </source>
</evidence>
<accession>A0A060DEH7</accession>
<keyword evidence="15" id="KW-0670">Pyruvate</keyword>
<feature type="binding site" evidence="9">
    <location>
        <position position="456"/>
    </location>
    <ligand>
        <name>Mg(2+)</name>
        <dbReference type="ChEBI" id="CHEBI:18420"/>
    </ligand>
</feature>
<dbReference type="EMBL" id="CP007793">
    <property type="protein sequence ID" value="AIB12566.1"/>
    <property type="molecule type" value="Genomic_DNA"/>
</dbReference>
<dbReference type="GO" id="GO:0047434">
    <property type="term" value="F:indolepyruvate decarboxylase activity"/>
    <property type="evidence" value="ECO:0007669"/>
    <property type="project" value="InterPro"/>
</dbReference>
<name>A0A060DEH7_9PROT</name>
<evidence type="ECO:0000256" key="5">
    <source>
        <dbReference type="ARBA" id="ARBA00022793"/>
    </source>
</evidence>
<protein>
    <submittedName>
        <fullName evidence="15">Indole-3-pyruvate decarboxylase</fullName>
    </submittedName>
</protein>
<evidence type="ECO:0000256" key="3">
    <source>
        <dbReference type="ARBA" id="ARBA00007812"/>
    </source>
</evidence>
<keyword evidence="8" id="KW-0456">Lyase</keyword>
<dbReference type="GO" id="GO:0004737">
    <property type="term" value="F:pyruvate decarboxylase activity"/>
    <property type="evidence" value="ECO:0007669"/>
    <property type="project" value="TreeGrafter"/>
</dbReference>
<dbReference type="Pfam" id="PF00205">
    <property type="entry name" value="TPP_enzyme_M"/>
    <property type="match status" value="1"/>
</dbReference>
<proteinExistence type="inferred from homology"/>
<feature type="domain" description="Thiamine pyrophosphate enzyme central" evidence="12">
    <location>
        <begin position="193"/>
        <end position="328"/>
    </location>
</feature>
<dbReference type="InterPro" id="IPR029035">
    <property type="entry name" value="DHS-like_NAD/FAD-binding_dom"/>
</dbReference>
<dbReference type="PANTHER" id="PTHR43452">
    <property type="entry name" value="PYRUVATE DECARBOXYLASE"/>
    <property type="match status" value="1"/>
</dbReference>
<dbReference type="KEGG" id="abq:ABAZ39_11295"/>
<dbReference type="Pfam" id="PF02776">
    <property type="entry name" value="TPP_enzyme_N"/>
    <property type="match status" value="1"/>
</dbReference>
<dbReference type="GO" id="GO:0005829">
    <property type="term" value="C:cytosol"/>
    <property type="evidence" value="ECO:0007669"/>
    <property type="project" value="TreeGrafter"/>
</dbReference>
<dbReference type="PANTHER" id="PTHR43452:SF30">
    <property type="entry name" value="PYRUVATE DECARBOXYLASE ISOZYME 1-RELATED"/>
    <property type="match status" value="1"/>
</dbReference>
<dbReference type="InterPro" id="IPR012001">
    <property type="entry name" value="Thiamin_PyroP_enz_TPP-bd_dom"/>
</dbReference>
<dbReference type="Proteomes" id="UP000027186">
    <property type="component" value="Chromosome"/>
</dbReference>
<evidence type="ECO:0000259" key="12">
    <source>
        <dbReference type="Pfam" id="PF00205"/>
    </source>
</evidence>
<dbReference type="NCBIfam" id="TIGR03394">
    <property type="entry name" value="indol_phenyl_DC"/>
    <property type="match status" value="1"/>
</dbReference>
<dbReference type="GO" id="GO:0000287">
    <property type="term" value="F:magnesium ion binding"/>
    <property type="evidence" value="ECO:0007669"/>
    <property type="project" value="InterPro"/>
</dbReference>
<feature type="compositionally biased region" description="Basic and acidic residues" evidence="11">
    <location>
        <begin position="330"/>
        <end position="341"/>
    </location>
</feature>
<dbReference type="GO" id="GO:0009851">
    <property type="term" value="P:auxin biosynthetic process"/>
    <property type="evidence" value="ECO:0007669"/>
    <property type="project" value="InterPro"/>
</dbReference>
<keyword evidence="7 10" id="KW-0786">Thiamine pyrophosphate</keyword>
<dbReference type="CDD" id="cd07038">
    <property type="entry name" value="TPP_PYR_PDC_IPDC_like"/>
    <property type="match status" value="1"/>
</dbReference>
<dbReference type="InterPro" id="IPR029061">
    <property type="entry name" value="THDP-binding"/>
</dbReference>
<dbReference type="InterPro" id="IPR012110">
    <property type="entry name" value="PDC/IPDC-like"/>
</dbReference>
<evidence type="ECO:0000256" key="6">
    <source>
        <dbReference type="ARBA" id="ARBA00022842"/>
    </source>
</evidence>
<comment type="cofactor">
    <cofactor evidence="9">
        <name>Mg(2+)</name>
        <dbReference type="ChEBI" id="CHEBI:18420"/>
    </cofactor>
    <text evidence="9">Binds 1 Mg(2+) per subunit.</text>
</comment>
<dbReference type="Pfam" id="PF02775">
    <property type="entry name" value="TPP_enzyme_C"/>
    <property type="match status" value="1"/>
</dbReference>
<feature type="domain" description="Thiamine pyrophosphate enzyme N-terminal TPP-binding" evidence="14">
    <location>
        <begin position="1"/>
        <end position="106"/>
    </location>
</feature>
<reference evidence="15 16" key="1">
    <citation type="journal article" date="2014" name="Genome Announc.">
        <title>Complete Genome Sequence of the Model Rhizosphere Strain Azospirillum brasilense Az39, Successfully Applied in Agriculture.</title>
        <authorList>
            <person name="Rivera D."/>
            <person name="Revale S."/>
            <person name="Molina R."/>
            <person name="Gualpa J."/>
            <person name="Puente M."/>
            <person name="Maroniche G."/>
            <person name="Paris G."/>
            <person name="Baker D."/>
            <person name="Clavijo B."/>
            <person name="McLay K."/>
            <person name="Spaepen S."/>
            <person name="Perticari A."/>
            <person name="Vazquez M."/>
            <person name="Wisniewski-Dye F."/>
            <person name="Watkins C."/>
            <person name="Martinez-Abarca F."/>
            <person name="Vanderleyden J."/>
            <person name="Cassan F."/>
        </authorList>
    </citation>
    <scope>NUCLEOTIDE SEQUENCE [LARGE SCALE GENOMIC DNA]</scope>
    <source>
        <strain evidence="15 16">Az39</strain>
    </source>
</reference>
<evidence type="ECO:0000256" key="8">
    <source>
        <dbReference type="ARBA" id="ARBA00023239"/>
    </source>
</evidence>
<feature type="binding site" evidence="9">
    <location>
        <position position="429"/>
    </location>
    <ligand>
        <name>Mg(2+)</name>
        <dbReference type="ChEBI" id="CHEBI:18420"/>
    </ligand>
</feature>
<dbReference type="GO" id="GO:0030976">
    <property type="term" value="F:thiamine pyrophosphate binding"/>
    <property type="evidence" value="ECO:0007669"/>
    <property type="project" value="InterPro"/>
</dbReference>
<gene>
    <name evidence="15" type="ORF">ABAZ39_11295</name>
</gene>
<feature type="region of interest" description="Disordered" evidence="11">
    <location>
        <begin position="330"/>
        <end position="350"/>
    </location>
</feature>
<evidence type="ECO:0000259" key="14">
    <source>
        <dbReference type="Pfam" id="PF02776"/>
    </source>
</evidence>
<dbReference type="PIRSF" id="PIRSF036565">
    <property type="entry name" value="Pyruvt_ip_decrb"/>
    <property type="match status" value="1"/>
</dbReference>
<dbReference type="InterPro" id="IPR011766">
    <property type="entry name" value="TPP_enzyme_TPP-bd"/>
</dbReference>
<evidence type="ECO:0000313" key="16">
    <source>
        <dbReference type="Proteomes" id="UP000027186"/>
    </source>
</evidence>
<comment type="cofactor">
    <cofactor evidence="1">
        <name>a metal cation</name>
        <dbReference type="ChEBI" id="CHEBI:25213"/>
    </cofactor>
</comment>
<keyword evidence="5" id="KW-0210">Decarboxylase</keyword>
<organism evidence="15 16">
    <name type="scientific">Azospirillum argentinense</name>
    <dbReference type="NCBI Taxonomy" id="2970906"/>
    <lineage>
        <taxon>Bacteria</taxon>
        <taxon>Pseudomonadati</taxon>
        <taxon>Pseudomonadota</taxon>
        <taxon>Alphaproteobacteria</taxon>
        <taxon>Rhodospirillales</taxon>
        <taxon>Azospirillaceae</taxon>
        <taxon>Azospirillum</taxon>
    </lineage>
</organism>
<comment type="cofactor">
    <cofactor evidence="2">
        <name>thiamine diphosphate</name>
        <dbReference type="ChEBI" id="CHEBI:58937"/>
    </cofactor>
</comment>
<dbReference type="Gene3D" id="3.40.50.970">
    <property type="match status" value="2"/>
</dbReference>
<evidence type="ECO:0000256" key="2">
    <source>
        <dbReference type="ARBA" id="ARBA00001964"/>
    </source>
</evidence>
<feature type="domain" description="Thiamine pyrophosphate enzyme TPP-binding" evidence="13">
    <location>
        <begin position="394"/>
        <end position="517"/>
    </location>
</feature>
<dbReference type="Gene3D" id="3.40.50.1220">
    <property type="entry name" value="TPP-binding domain"/>
    <property type="match status" value="1"/>
</dbReference>
<evidence type="ECO:0000256" key="1">
    <source>
        <dbReference type="ARBA" id="ARBA00001920"/>
    </source>
</evidence>
<evidence type="ECO:0000256" key="4">
    <source>
        <dbReference type="ARBA" id="ARBA00022723"/>
    </source>
</evidence>
<evidence type="ECO:0000259" key="13">
    <source>
        <dbReference type="Pfam" id="PF02775"/>
    </source>
</evidence>
<evidence type="ECO:0000313" key="15">
    <source>
        <dbReference type="EMBL" id="AIB12566.1"/>
    </source>
</evidence>
<evidence type="ECO:0000256" key="9">
    <source>
        <dbReference type="PIRSR" id="PIRSR036565-2"/>
    </source>
</evidence>
<dbReference type="AlphaFoldDB" id="A0A060DEH7"/>
<evidence type="ECO:0000256" key="11">
    <source>
        <dbReference type="SAM" id="MobiDB-lite"/>
    </source>
</evidence>